<gene>
    <name evidence="1" type="ORF">MSZNOR_3278</name>
</gene>
<name>A0ABN8X837_9GAMM</name>
<proteinExistence type="predicted"/>
<protein>
    <submittedName>
        <fullName evidence="1">Uncharacterized protein</fullName>
    </submittedName>
</protein>
<evidence type="ECO:0000313" key="1">
    <source>
        <dbReference type="EMBL" id="CAI8892673.1"/>
    </source>
</evidence>
<dbReference type="EMBL" id="OX458333">
    <property type="protein sequence ID" value="CAI8892673.1"/>
    <property type="molecule type" value="Genomic_DNA"/>
</dbReference>
<keyword evidence="2" id="KW-1185">Reference proteome</keyword>
<dbReference type="RefSeq" id="WP_036269096.1">
    <property type="nucleotide sequence ID" value="NZ_OX458333.1"/>
</dbReference>
<sequence length="80" mass="9170">MSFPSRTLLGKSFSGTFGFFAGLSRNLLVVADLGAHPWIRCRLRFEVTMTYVPTGIDRVYGIVDRNWRLLAIRSPSFLMW</sequence>
<organism evidence="1 2">
    <name type="scientific">Methylocaldum szegediense</name>
    <dbReference type="NCBI Taxonomy" id="73780"/>
    <lineage>
        <taxon>Bacteria</taxon>
        <taxon>Pseudomonadati</taxon>
        <taxon>Pseudomonadota</taxon>
        <taxon>Gammaproteobacteria</taxon>
        <taxon>Methylococcales</taxon>
        <taxon>Methylococcaceae</taxon>
        <taxon>Methylocaldum</taxon>
    </lineage>
</organism>
<dbReference type="Proteomes" id="UP001162030">
    <property type="component" value="Chromosome"/>
</dbReference>
<evidence type="ECO:0000313" key="2">
    <source>
        <dbReference type="Proteomes" id="UP001162030"/>
    </source>
</evidence>
<reference evidence="1 2" key="1">
    <citation type="submission" date="2023-03" db="EMBL/GenBank/DDBJ databases">
        <authorList>
            <person name="Pearce D."/>
        </authorList>
    </citation>
    <scope>NUCLEOTIDE SEQUENCE [LARGE SCALE GENOMIC DNA]</scope>
    <source>
        <strain evidence="1">Msz</strain>
    </source>
</reference>
<accession>A0ABN8X837</accession>